<evidence type="ECO:0000256" key="2">
    <source>
        <dbReference type="SAM" id="SignalP"/>
    </source>
</evidence>
<name>K9ZND1_ANACC</name>
<accession>K9ZND1</accession>
<dbReference type="Proteomes" id="UP000010474">
    <property type="component" value="Chromosome"/>
</dbReference>
<dbReference type="eggNOG" id="ENOG5033FIH">
    <property type="taxonomic scope" value="Bacteria"/>
</dbReference>
<dbReference type="RefSeq" id="WP_015216910.1">
    <property type="nucleotide sequence ID" value="NC_019771.1"/>
</dbReference>
<keyword evidence="4" id="KW-1185">Reference proteome</keyword>
<proteinExistence type="predicted"/>
<evidence type="ECO:0000256" key="1">
    <source>
        <dbReference type="SAM" id="MobiDB-lite"/>
    </source>
</evidence>
<feature type="region of interest" description="Disordered" evidence="1">
    <location>
        <begin position="34"/>
        <end position="54"/>
    </location>
</feature>
<keyword evidence="2" id="KW-0732">Signal</keyword>
<dbReference type="EMBL" id="CP003659">
    <property type="protein sequence ID" value="AFZ60294.1"/>
    <property type="molecule type" value="Genomic_DNA"/>
</dbReference>
<feature type="chain" id="PRO_5030173413" evidence="2">
    <location>
        <begin position="25"/>
        <end position="241"/>
    </location>
</feature>
<dbReference type="AlphaFoldDB" id="K9ZND1"/>
<dbReference type="InterPro" id="IPR013424">
    <property type="entry name" value="Ice-binding_C"/>
</dbReference>
<dbReference type="NCBIfam" id="TIGR02595">
    <property type="entry name" value="PEP_CTERM"/>
    <property type="match status" value="1"/>
</dbReference>
<dbReference type="STRING" id="272123.Anacy_4954"/>
<feature type="compositionally biased region" description="Basic and acidic residues" evidence="1">
    <location>
        <begin position="34"/>
        <end position="50"/>
    </location>
</feature>
<dbReference type="HOGENOM" id="CLU_100482_0_0_3"/>
<gene>
    <name evidence="3" type="ordered locus">Anacy_4954</name>
</gene>
<dbReference type="OrthoDB" id="495445at2"/>
<sequence length="241" mass="24843">MKSKFSTLLASALLATGIVYTSIAAPAYAEKGGKIQDNSTKDKTPKDKTPEVVSSSIADGGLTGLACNNSNVKFGALSATACEGAFAGNDTGEKGTLLDKLNDNLFSSEIGTGVQWILAGKSDSGNFTADNTADGDLTLAGNLTSFLGKTFVVSLKASNSYSAYLFENFQGTTLKAAYNTIGVSTNGKGTAQGLSHASLFLSNIKPQEPPKNKVPEPASLVGLGLVASGMVMARRRRTLGN</sequence>
<evidence type="ECO:0000313" key="3">
    <source>
        <dbReference type="EMBL" id="AFZ60294.1"/>
    </source>
</evidence>
<reference evidence="4" key="1">
    <citation type="journal article" date="2013" name="Proc. Natl. Acad. Sci. U.S.A.">
        <title>Improving the coverage of the cyanobacterial phylum using diversity-driven genome sequencing.</title>
        <authorList>
            <person name="Shih P.M."/>
            <person name="Wu D."/>
            <person name="Latifi A."/>
            <person name="Axen S.D."/>
            <person name="Fewer D.P."/>
            <person name="Talla E."/>
            <person name="Calteau A."/>
            <person name="Cai F."/>
            <person name="Tandeau de Marsac N."/>
            <person name="Rippka R."/>
            <person name="Herdman M."/>
            <person name="Sivonen K."/>
            <person name="Coursin T."/>
            <person name="Laurent T."/>
            <person name="Goodwin L."/>
            <person name="Nolan M."/>
            <person name="Davenport K.W."/>
            <person name="Han C.S."/>
            <person name="Rubin E.M."/>
            <person name="Eisen J.A."/>
            <person name="Woyke T."/>
            <person name="Gugger M."/>
            <person name="Kerfeld C.A."/>
        </authorList>
    </citation>
    <scope>NUCLEOTIDE SEQUENCE [LARGE SCALE GENOMIC DNA]</scope>
    <source>
        <strain evidence="4">ATCC 27899 / PCC 7122</strain>
    </source>
</reference>
<protein>
    <submittedName>
        <fullName evidence="3">PEP motif putative anchor domain protein</fullName>
    </submittedName>
</protein>
<organism evidence="3 4">
    <name type="scientific">Anabaena cylindrica (strain ATCC 27899 / PCC 7122)</name>
    <dbReference type="NCBI Taxonomy" id="272123"/>
    <lineage>
        <taxon>Bacteria</taxon>
        <taxon>Bacillati</taxon>
        <taxon>Cyanobacteriota</taxon>
        <taxon>Cyanophyceae</taxon>
        <taxon>Nostocales</taxon>
        <taxon>Nostocaceae</taxon>
        <taxon>Anabaena</taxon>
    </lineage>
</organism>
<dbReference type="PATRIC" id="fig|272123.3.peg.5377"/>
<evidence type="ECO:0000313" key="4">
    <source>
        <dbReference type="Proteomes" id="UP000010474"/>
    </source>
</evidence>
<feature type="signal peptide" evidence="2">
    <location>
        <begin position="1"/>
        <end position="24"/>
    </location>
</feature>
<dbReference type="KEGG" id="acy:Anacy_4954"/>